<evidence type="ECO:0000256" key="2">
    <source>
        <dbReference type="ARBA" id="ARBA00005466"/>
    </source>
</evidence>
<dbReference type="RefSeq" id="WP_318598874.1">
    <property type="nucleotide sequence ID" value="NZ_JAWSTH010000057.1"/>
</dbReference>
<evidence type="ECO:0000256" key="1">
    <source>
        <dbReference type="ARBA" id="ARBA00005147"/>
    </source>
</evidence>
<dbReference type="Gene3D" id="1.10.45.10">
    <property type="entry name" value="Vanillyl-alcohol Oxidase, Chain A, domain 4"/>
    <property type="match status" value="1"/>
</dbReference>
<reference evidence="7" key="1">
    <citation type="submission" date="2023-07" db="EMBL/GenBank/DDBJ databases">
        <title>Conexibacter stalactiti sp. nov., isolated from stalactites in a lava cave and emended description of the genus Conexibacter.</title>
        <authorList>
            <person name="Lee S.D."/>
        </authorList>
    </citation>
    <scope>NUCLEOTIDE SEQUENCE [LARGE SCALE GENOMIC DNA]</scope>
    <source>
        <strain evidence="7">KCTC 39840</strain>
    </source>
</reference>
<dbReference type="InterPro" id="IPR010031">
    <property type="entry name" value="FAD_lactone_oxidase-like"/>
</dbReference>
<dbReference type="NCBIfam" id="TIGR01679">
    <property type="entry name" value="bact_FAD_ox"/>
    <property type="match status" value="1"/>
</dbReference>
<keyword evidence="7" id="KW-1185">Reference proteome</keyword>
<sequence>MWRNWAGDESCRPRVIERPGSVAEVAAALERAETAGERLRVAGSGHSFTDVACSDERLMTLERMGRVLDVDRASGLVRVEGGITLRALNAELAAHGLALENLGDIDAQTVAGAISTATHGTGARLPNLSAQAEAVELVLADGSTRRFAATDADRDPYLAARVGVGSLGVISAVTLRCVPAFTLHGVDAPAPLAETLERLDQHGAANDHFEFYVFPYARTALTRTNNRVEAPPRPRSPRRAWAEDVLLTNHAFHAFCLAGRAAPPLIPALNRIVTRVAGSSEKTDRSDRVFATRRLVRFTEMEYALPREQTAAALRRVLALIEQRRLAVPFPIEVRLVAPDDALLSPVHGRESGYIAVHMFRGMEWRPYFRAVEQIMDEHDGRPHWGKRHFQTAATLRPRYPAWDRFQAVRGRLDPAGRFGNMYTDRVLGPVGTPIAA</sequence>
<dbReference type="Pfam" id="PF01565">
    <property type="entry name" value="FAD_binding_4"/>
    <property type="match status" value="1"/>
</dbReference>
<reference evidence="6 7" key="2">
    <citation type="submission" date="2023-10" db="EMBL/GenBank/DDBJ databases">
        <authorList>
            <person name="Han X.F."/>
        </authorList>
    </citation>
    <scope>NUCLEOTIDE SEQUENCE [LARGE SCALE GENOMIC DNA]</scope>
    <source>
        <strain evidence="6 7">KCTC 39840</strain>
    </source>
</reference>
<dbReference type="InterPro" id="IPR016171">
    <property type="entry name" value="Vanillyl_alc_oxidase_C-sub2"/>
</dbReference>
<name>A0ABU4HT38_9ACTN</name>
<keyword evidence="4" id="KW-0560">Oxidoreductase</keyword>
<dbReference type="InterPro" id="IPR036318">
    <property type="entry name" value="FAD-bd_PCMH-like_sf"/>
</dbReference>
<dbReference type="Gene3D" id="3.30.70.2520">
    <property type="match status" value="1"/>
</dbReference>
<organism evidence="6 7">
    <name type="scientific">Conexibacter stalactiti</name>
    <dbReference type="NCBI Taxonomy" id="1940611"/>
    <lineage>
        <taxon>Bacteria</taxon>
        <taxon>Bacillati</taxon>
        <taxon>Actinomycetota</taxon>
        <taxon>Thermoleophilia</taxon>
        <taxon>Solirubrobacterales</taxon>
        <taxon>Conexibacteraceae</taxon>
        <taxon>Conexibacter</taxon>
    </lineage>
</organism>
<protein>
    <submittedName>
        <fullName evidence="6">D-arabinono-1,4-lactone oxidase</fullName>
    </submittedName>
</protein>
<feature type="domain" description="FAD-binding PCMH-type" evidence="5">
    <location>
        <begin position="8"/>
        <end position="180"/>
    </location>
</feature>
<dbReference type="InterPro" id="IPR007173">
    <property type="entry name" value="ALO_C"/>
</dbReference>
<evidence type="ECO:0000313" key="6">
    <source>
        <dbReference type="EMBL" id="MDW5596485.1"/>
    </source>
</evidence>
<keyword evidence="3" id="KW-0060">Ascorbate biosynthesis</keyword>
<dbReference type="SUPFAM" id="SSF56176">
    <property type="entry name" value="FAD-binding/transporter-associated domain-like"/>
    <property type="match status" value="1"/>
</dbReference>
<dbReference type="PROSITE" id="PS51387">
    <property type="entry name" value="FAD_PCMH"/>
    <property type="match status" value="1"/>
</dbReference>
<dbReference type="InterPro" id="IPR006093">
    <property type="entry name" value="Oxy_OxRdtase_FAD_BS"/>
</dbReference>
<evidence type="ECO:0000256" key="4">
    <source>
        <dbReference type="ARBA" id="ARBA00023002"/>
    </source>
</evidence>
<comment type="pathway">
    <text evidence="1">Cofactor biosynthesis; L-ascorbate biosynthesis.</text>
</comment>
<dbReference type="InterPro" id="IPR006094">
    <property type="entry name" value="Oxid_FAD_bind_N"/>
</dbReference>
<comment type="similarity">
    <text evidence="2">Belongs to the oxygen-dependent FAD-linked oxidoreductase family.</text>
</comment>
<dbReference type="PANTHER" id="PTHR43762">
    <property type="entry name" value="L-GULONOLACTONE OXIDASE"/>
    <property type="match status" value="1"/>
</dbReference>
<dbReference type="Proteomes" id="UP001284601">
    <property type="component" value="Unassembled WGS sequence"/>
</dbReference>
<evidence type="ECO:0000259" key="5">
    <source>
        <dbReference type="PROSITE" id="PS51387"/>
    </source>
</evidence>
<dbReference type="InterPro" id="IPR016167">
    <property type="entry name" value="FAD-bd_PCMH_sub1"/>
</dbReference>
<comment type="caution">
    <text evidence="6">The sequence shown here is derived from an EMBL/GenBank/DDBJ whole genome shotgun (WGS) entry which is preliminary data.</text>
</comment>
<dbReference type="PANTHER" id="PTHR43762:SF1">
    <property type="entry name" value="D-ARABINONO-1,4-LACTONE OXIDASE"/>
    <property type="match status" value="1"/>
</dbReference>
<evidence type="ECO:0000256" key="3">
    <source>
        <dbReference type="ARBA" id="ARBA00022644"/>
    </source>
</evidence>
<dbReference type="InterPro" id="IPR016169">
    <property type="entry name" value="FAD-bd_PCMH_sub2"/>
</dbReference>
<dbReference type="PIRSF" id="PIRSF000136">
    <property type="entry name" value="LGO_GLO"/>
    <property type="match status" value="1"/>
</dbReference>
<dbReference type="Gene3D" id="3.30.43.10">
    <property type="entry name" value="Uridine Diphospho-n-acetylenolpyruvylglucosamine Reductase, domain 2"/>
    <property type="match status" value="1"/>
</dbReference>
<dbReference type="Pfam" id="PF04030">
    <property type="entry name" value="ALO"/>
    <property type="match status" value="1"/>
</dbReference>
<accession>A0ABU4HT38</accession>
<dbReference type="EMBL" id="JAWSTH010000057">
    <property type="protein sequence ID" value="MDW5596485.1"/>
    <property type="molecule type" value="Genomic_DNA"/>
</dbReference>
<dbReference type="PROSITE" id="PS00862">
    <property type="entry name" value="OX2_COVAL_FAD"/>
    <property type="match status" value="1"/>
</dbReference>
<gene>
    <name evidence="6" type="ORF">R7226_19215</name>
</gene>
<evidence type="ECO:0000313" key="7">
    <source>
        <dbReference type="Proteomes" id="UP001284601"/>
    </source>
</evidence>
<proteinExistence type="inferred from homology"/>
<dbReference type="Gene3D" id="3.30.465.10">
    <property type="match status" value="1"/>
</dbReference>
<dbReference type="InterPro" id="IPR016166">
    <property type="entry name" value="FAD-bd_PCMH"/>
</dbReference>